<dbReference type="PRINTS" id="PR00190">
    <property type="entry name" value="ACTIN"/>
</dbReference>
<gene>
    <name evidence="9" type="ORF">JKP88DRAFT_198770</name>
</gene>
<evidence type="ECO:0000256" key="7">
    <source>
        <dbReference type="ARBA" id="ARBA00038483"/>
    </source>
</evidence>
<sequence>MADLTANQQPIVIDNGSGVLKAGFAGGEKPKVVFSSAVGRAKHSRVMIGGALESSDDVFVGKKMEEHRGAMRISYPMAHGVVESWGDMERVWRHVYDRDNLNVPPEEHPVLLTEAPLNPYRNRQRCAETFFESLGAPAVFVAPQAILALYASGRTTGVVLDSGDGVTHCVPVYEGFAVRHAVARADIAGRDVTERLALLLGCAGCALRTSAEREVARQIKEEACYVAFDPAKEEDVRPADVPYKLPDGQVIMLGPERFRAPEVLFNPQLIGSEAMGAAECLTTAIARADMELRRALFASVVLSGGSTCLAGFGDRLLNEARRAAPRGTKIRIAAPPERRLSTWIGGSILASLSTFRTMWVTRAEYEEHGKGIMDARGL</sequence>
<evidence type="ECO:0000256" key="2">
    <source>
        <dbReference type="ARBA" id="ARBA00022490"/>
    </source>
</evidence>
<keyword evidence="5" id="KW-0067">ATP-binding</keyword>
<accession>A0A836CG82</accession>
<dbReference type="FunFam" id="3.30.420.40:FF:000188">
    <property type="entry name" value="Actin like 6B"/>
    <property type="match status" value="1"/>
</dbReference>
<dbReference type="Pfam" id="PF00022">
    <property type="entry name" value="Actin"/>
    <property type="match status" value="1"/>
</dbReference>
<dbReference type="InterPro" id="IPR020902">
    <property type="entry name" value="Actin/actin-like_CS"/>
</dbReference>
<dbReference type="AlphaFoldDB" id="A0A836CG82"/>
<proteinExistence type="inferred from homology"/>
<dbReference type="PANTHER" id="PTHR11937">
    <property type="entry name" value="ACTIN"/>
    <property type="match status" value="1"/>
</dbReference>
<comment type="caution">
    <text evidence="9">The sequence shown here is derived from an EMBL/GenBank/DDBJ whole genome shotgun (WGS) entry which is preliminary data.</text>
</comment>
<comment type="similarity">
    <text evidence="7">Belongs to the actin family. ARP1 subfamily.</text>
</comment>
<evidence type="ECO:0000313" key="9">
    <source>
        <dbReference type="EMBL" id="KAG5184374.1"/>
    </source>
</evidence>
<dbReference type="Gene3D" id="3.90.640.10">
    <property type="entry name" value="Actin, Chain A, domain 4"/>
    <property type="match status" value="1"/>
</dbReference>
<dbReference type="InterPro" id="IPR004001">
    <property type="entry name" value="Actin_CS"/>
</dbReference>
<dbReference type="Proteomes" id="UP000664859">
    <property type="component" value="Unassembled WGS sequence"/>
</dbReference>
<evidence type="ECO:0000256" key="5">
    <source>
        <dbReference type="ARBA" id="ARBA00022840"/>
    </source>
</evidence>
<dbReference type="OrthoDB" id="5132116at2759"/>
<organism evidence="9 10">
    <name type="scientific">Tribonema minus</name>
    <dbReference type="NCBI Taxonomy" id="303371"/>
    <lineage>
        <taxon>Eukaryota</taxon>
        <taxon>Sar</taxon>
        <taxon>Stramenopiles</taxon>
        <taxon>Ochrophyta</taxon>
        <taxon>PX clade</taxon>
        <taxon>Xanthophyceae</taxon>
        <taxon>Tribonematales</taxon>
        <taxon>Tribonemataceae</taxon>
        <taxon>Tribonema</taxon>
    </lineage>
</organism>
<evidence type="ECO:0000256" key="8">
    <source>
        <dbReference type="ARBA" id="ARBA00049360"/>
    </source>
</evidence>
<evidence type="ECO:0000256" key="3">
    <source>
        <dbReference type="ARBA" id="ARBA00022741"/>
    </source>
</evidence>
<dbReference type="Gene3D" id="3.30.420.40">
    <property type="match status" value="2"/>
</dbReference>
<name>A0A836CG82_9STRA</name>
<dbReference type="SMART" id="SM00268">
    <property type="entry name" value="ACTIN"/>
    <property type="match status" value="1"/>
</dbReference>
<dbReference type="GO" id="GO:0016787">
    <property type="term" value="F:hydrolase activity"/>
    <property type="evidence" value="ECO:0007669"/>
    <property type="project" value="UniProtKB-KW"/>
</dbReference>
<dbReference type="CDD" id="cd10216">
    <property type="entry name" value="ASKHA_NBD_Arp1"/>
    <property type="match status" value="1"/>
</dbReference>
<keyword evidence="6" id="KW-0206">Cytoskeleton</keyword>
<dbReference type="SUPFAM" id="SSF53067">
    <property type="entry name" value="Actin-like ATPase domain"/>
    <property type="match status" value="2"/>
</dbReference>
<protein>
    <submittedName>
        <fullName evidence="9">Actin family</fullName>
    </submittedName>
</protein>
<comment type="catalytic activity">
    <reaction evidence="8">
        <text>ATP + H2O = ADP + phosphate + H(+)</text>
        <dbReference type="Rhea" id="RHEA:13065"/>
        <dbReference type="ChEBI" id="CHEBI:15377"/>
        <dbReference type="ChEBI" id="CHEBI:15378"/>
        <dbReference type="ChEBI" id="CHEBI:30616"/>
        <dbReference type="ChEBI" id="CHEBI:43474"/>
        <dbReference type="ChEBI" id="CHEBI:456216"/>
    </reaction>
</comment>
<dbReference type="GO" id="GO:0005856">
    <property type="term" value="C:cytoskeleton"/>
    <property type="evidence" value="ECO:0007669"/>
    <property type="project" value="UniProtKB-SubCell"/>
</dbReference>
<evidence type="ECO:0000313" key="10">
    <source>
        <dbReference type="Proteomes" id="UP000664859"/>
    </source>
</evidence>
<reference evidence="9" key="1">
    <citation type="submission" date="2021-02" db="EMBL/GenBank/DDBJ databases">
        <title>First Annotated Genome of the Yellow-green Alga Tribonema minus.</title>
        <authorList>
            <person name="Mahan K.M."/>
        </authorList>
    </citation>
    <scope>NUCLEOTIDE SEQUENCE</scope>
    <source>
        <strain evidence="9">UTEX B ZZ1240</strain>
    </source>
</reference>
<keyword evidence="3" id="KW-0547">Nucleotide-binding</keyword>
<evidence type="ECO:0000256" key="6">
    <source>
        <dbReference type="ARBA" id="ARBA00023212"/>
    </source>
</evidence>
<dbReference type="GO" id="GO:0005524">
    <property type="term" value="F:ATP binding"/>
    <property type="evidence" value="ECO:0007669"/>
    <property type="project" value="UniProtKB-KW"/>
</dbReference>
<dbReference type="InterPro" id="IPR043129">
    <property type="entry name" value="ATPase_NBD"/>
</dbReference>
<dbReference type="FunFam" id="3.90.640.10:FF:000007">
    <property type="entry name" value="Actin like 7B"/>
    <property type="match status" value="1"/>
</dbReference>
<dbReference type="FunFam" id="3.30.420.40:FF:000058">
    <property type="entry name" value="Putative actin-related protein 5"/>
    <property type="match status" value="1"/>
</dbReference>
<comment type="subcellular location">
    <subcellularLocation>
        <location evidence="1">Cytoplasm</location>
        <location evidence="1">Cytoskeleton</location>
    </subcellularLocation>
</comment>
<keyword evidence="10" id="KW-1185">Reference proteome</keyword>
<dbReference type="InterPro" id="IPR004000">
    <property type="entry name" value="Actin"/>
</dbReference>
<dbReference type="PROSITE" id="PS01132">
    <property type="entry name" value="ACTINS_ACT_LIKE"/>
    <property type="match status" value="1"/>
</dbReference>
<keyword evidence="4" id="KW-0378">Hydrolase</keyword>
<dbReference type="PROSITE" id="PS00432">
    <property type="entry name" value="ACTINS_2"/>
    <property type="match status" value="1"/>
</dbReference>
<keyword evidence="2" id="KW-0963">Cytoplasm</keyword>
<evidence type="ECO:0000256" key="1">
    <source>
        <dbReference type="ARBA" id="ARBA00004245"/>
    </source>
</evidence>
<evidence type="ECO:0000256" key="4">
    <source>
        <dbReference type="ARBA" id="ARBA00022801"/>
    </source>
</evidence>
<dbReference type="EMBL" id="JAFCMP010000168">
    <property type="protein sequence ID" value="KAG5184374.1"/>
    <property type="molecule type" value="Genomic_DNA"/>
</dbReference>